<dbReference type="EMBL" id="JAODOP010000004">
    <property type="protein sequence ID" value="MEF3835557.1"/>
    <property type="molecule type" value="Genomic_DNA"/>
</dbReference>
<protein>
    <submittedName>
        <fullName evidence="2">Uncharacterized protein</fullName>
    </submittedName>
</protein>
<organism evidence="2 3">
    <name type="scientific">Flavivirga spongiicola</name>
    <dbReference type="NCBI Taxonomy" id="421621"/>
    <lineage>
        <taxon>Bacteria</taxon>
        <taxon>Pseudomonadati</taxon>
        <taxon>Bacteroidota</taxon>
        <taxon>Flavobacteriia</taxon>
        <taxon>Flavobacteriales</taxon>
        <taxon>Flavobacteriaceae</taxon>
        <taxon>Flavivirga</taxon>
    </lineage>
</organism>
<evidence type="ECO:0000313" key="3">
    <source>
        <dbReference type="Proteomes" id="UP001337305"/>
    </source>
</evidence>
<feature type="transmembrane region" description="Helical" evidence="1">
    <location>
        <begin position="103"/>
        <end position="130"/>
    </location>
</feature>
<comment type="caution">
    <text evidence="2">The sequence shown here is derived from an EMBL/GenBank/DDBJ whole genome shotgun (WGS) entry which is preliminary data.</text>
</comment>
<dbReference type="Proteomes" id="UP001337305">
    <property type="component" value="Unassembled WGS sequence"/>
</dbReference>
<evidence type="ECO:0000313" key="2">
    <source>
        <dbReference type="EMBL" id="MEF3835557.1"/>
    </source>
</evidence>
<dbReference type="RefSeq" id="WP_303307842.1">
    <property type="nucleotide sequence ID" value="NZ_JAODOP010000004.1"/>
</dbReference>
<keyword evidence="1" id="KW-1133">Transmembrane helix</keyword>
<sequence length="414" mass="47291">MRKYPEYKLVQKCLLLIEDNLDWGTSNEWHNDVFNELSENIHIKTNVLLSTTTLKRVWGKVNYASAPSISTLNALSQYAGYENWRDFKNKAGMKPPSWFERKIASNMGIIVISSAIMTLVFISLFSLIGINDTSRVIDISKIEFSCHPVTENIPNSVVFDFDINSIKSDSIYIQQFWDETKTIKIKPNQKQATGIYYYPGYFRAKLLVDNNIIKENDLFIKSNGWLGTIDYVPIPKYLKRLKRLSFPQNTIEEIQRSNVPLTSTFHLVNDFKEVSGDHFILNTTIKNTYNDKWAVCQKATIIIVGTKSAHLIPFTISGCASDMSVMISDVYLNGKENDLSDLCIDLSTYKNLKIEVIDKQLTVFIEDKIRFSKAYNESIGNIVGLRYRFLGAGDVKEIKLSNISGNTIIVDEKF</sequence>
<keyword evidence="3" id="KW-1185">Reference proteome</keyword>
<gene>
    <name evidence="2" type="ORF">N1F79_20700</name>
</gene>
<evidence type="ECO:0000256" key="1">
    <source>
        <dbReference type="SAM" id="Phobius"/>
    </source>
</evidence>
<name>A0ABU7Y052_9FLAO</name>
<proteinExistence type="predicted"/>
<reference evidence="2 3" key="1">
    <citation type="submission" date="2022-09" db="EMBL/GenBank/DDBJ databases">
        <title>Genome sequencing of Flavivirga sp. MEBiC05379.</title>
        <authorList>
            <person name="Oh H.-M."/>
            <person name="Kwon K.K."/>
            <person name="Park M.J."/>
            <person name="Yang S.-H."/>
        </authorList>
    </citation>
    <scope>NUCLEOTIDE SEQUENCE [LARGE SCALE GENOMIC DNA]</scope>
    <source>
        <strain evidence="2 3">MEBiC05379</strain>
    </source>
</reference>
<keyword evidence="1" id="KW-0472">Membrane</keyword>
<keyword evidence="1" id="KW-0812">Transmembrane</keyword>
<accession>A0ABU7Y052</accession>